<keyword evidence="2" id="KW-1185">Reference proteome</keyword>
<gene>
    <name evidence="1" type="ORF">WNY58_07915</name>
</gene>
<protein>
    <recommendedName>
        <fullName evidence="3">Zinc ribbon domain-containing protein</fullName>
    </recommendedName>
</protein>
<sequence length="113" mass="12505">MTSPKHTLQEKMVESNPSLESEINSARINALELKLETLSIITESLWNLLEDSGLDPKPDLKSEMAKVISDRGKRDAMTVHCPACHSQEKANAGYCQTCGESLDYSGDISPFDY</sequence>
<organism evidence="1 2">
    <name type="scientific">Neptuniibacter pectenicola</name>
    <dbReference type="NCBI Taxonomy" id="1806669"/>
    <lineage>
        <taxon>Bacteria</taxon>
        <taxon>Pseudomonadati</taxon>
        <taxon>Pseudomonadota</taxon>
        <taxon>Gammaproteobacteria</taxon>
        <taxon>Oceanospirillales</taxon>
        <taxon>Oceanospirillaceae</taxon>
        <taxon>Neptuniibacter</taxon>
    </lineage>
</organism>
<accession>A0ABU9TRN9</accession>
<dbReference type="RefSeq" id="WP_342854240.1">
    <property type="nucleotide sequence ID" value="NZ_JBBMRA010000005.1"/>
</dbReference>
<dbReference type="EMBL" id="JBBMRA010000005">
    <property type="protein sequence ID" value="MEM5536317.1"/>
    <property type="molecule type" value="Genomic_DNA"/>
</dbReference>
<comment type="caution">
    <text evidence="1">The sequence shown here is derived from an EMBL/GenBank/DDBJ whole genome shotgun (WGS) entry which is preliminary data.</text>
</comment>
<dbReference type="Proteomes" id="UP001449225">
    <property type="component" value="Unassembled WGS sequence"/>
</dbReference>
<evidence type="ECO:0000313" key="2">
    <source>
        <dbReference type="Proteomes" id="UP001449225"/>
    </source>
</evidence>
<proteinExistence type="predicted"/>
<reference evidence="1 2" key="1">
    <citation type="submission" date="2024-03" db="EMBL/GenBank/DDBJ databases">
        <title>Community enrichment and isolation of bacterial strains for fucoidan degradation.</title>
        <authorList>
            <person name="Sichert A."/>
        </authorList>
    </citation>
    <scope>NUCLEOTIDE SEQUENCE [LARGE SCALE GENOMIC DNA]</scope>
    <source>
        <strain evidence="1 2">AS76</strain>
    </source>
</reference>
<evidence type="ECO:0008006" key="3">
    <source>
        <dbReference type="Google" id="ProtNLM"/>
    </source>
</evidence>
<evidence type="ECO:0000313" key="1">
    <source>
        <dbReference type="EMBL" id="MEM5536317.1"/>
    </source>
</evidence>
<name>A0ABU9TRN9_9GAMM</name>